<gene>
    <name evidence="1" type="ORF">E5676_scaffold208G00990</name>
</gene>
<dbReference type="AlphaFoldDB" id="A0A5D3E3G9"/>
<organism evidence="1 2">
    <name type="scientific">Cucumis melo var. makuwa</name>
    <name type="common">Oriental melon</name>
    <dbReference type="NCBI Taxonomy" id="1194695"/>
    <lineage>
        <taxon>Eukaryota</taxon>
        <taxon>Viridiplantae</taxon>
        <taxon>Streptophyta</taxon>
        <taxon>Embryophyta</taxon>
        <taxon>Tracheophyta</taxon>
        <taxon>Spermatophyta</taxon>
        <taxon>Magnoliopsida</taxon>
        <taxon>eudicotyledons</taxon>
        <taxon>Gunneridae</taxon>
        <taxon>Pentapetalae</taxon>
        <taxon>rosids</taxon>
        <taxon>fabids</taxon>
        <taxon>Cucurbitales</taxon>
        <taxon>Cucurbitaceae</taxon>
        <taxon>Benincaseae</taxon>
        <taxon>Cucumis</taxon>
    </lineage>
</organism>
<reference evidence="1 2" key="1">
    <citation type="submission" date="2019-08" db="EMBL/GenBank/DDBJ databases">
        <title>Draft genome sequences of two oriental melons (Cucumis melo L. var makuwa).</title>
        <authorList>
            <person name="Kwon S.-Y."/>
        </authorList>
    </citation>
    <scope>NUCLEOTIDE SEQUENCE [LARGE SCALE GENOMIC DNA]</scope>
    <source>
        <strain evidence="2">cv. Chang Bougi</strain>
        <tissue evidence="1">Leaf</tissue>
    </source>
</reference>
<dbReference type="Pfam" id="PF02992">
    <property type="entry name" value="Transposase_21"/>
    <property type="match status" value="1"/>
</dbReference>
<sequence>MHMVLCYFPLVPRLQHLLLSQERYVYMRWHKDKCVETEDVLRHPIDAKGWKHFGFEFPDFASDLLNVRLGLALDGFNLFCHMSTSYSMWPVVLILYNLPPLKSMKESNFFMSLLIPNPRTPGREIDVYLRPLIEELKEL</sequence>
<accession>A0A5D3E3G9</accession>
<protein>
    <submittedName>
        <fullName evidence="1">Uncharacterized protein</fullName>
    </submittedName>
</protein>
<evidence type="ECO:0000313" key="2">
    <source>
        <dbReference type="Proteomes" id="UP000321947"/>
    </source>
</evidence>
<dbReference type="Proteomes" id="UP000321947">
    <property type="component" value="Unassembled WGS sequence"/>
</dbReference>
<dbReference type="EMBL" id="SSTD01001237">
    <property type="protein sequence ID" value="TYK29855.1"/>
    <property type="molecule type" value="Genomic_DNA"/>
</dbReference>
<proteinExistence type="predicted"/>
<name>A0A5D3E3G9_CUCMM</name>
<evidence type="ECO:0000313" key="1">
    <source>
        <dbReference type="EMBL" id="TYK29855.1"/>
    </source>
</evidence>
<dbReference type="InterPro" id="IPR004242">
    <property type="entry name" value="Transposase_21"/>
</dbReference>
<comment type="caution">
    <text evidence="1">The sequence shown here is derived from an EMBL/GenBank/DDBJ whole genome shotgun (WGS) entry which is preliminary data.</text>
</comment>